<dbReference type="AlphaFoldDB" id="A0A6P7TDG5"/>
<sequence length="132" mass="14270">MSTTQGDLSALGPPPSYDSVMQGEAYSGVPAHGPYQPAPPYSQIPGYSTHPQQPYNPSNIGFTPYGVPPQQTVPPMVVTGQPSHVQTYPTTVIDSTGQGAQAVPNHSRRRIMAILLVIFLPLCLFIFIYLLF</sequence>
<protein>
    <submittedName>
        <fullName evidence="2">Uncharacterized protein LOC115222916</fullName>
    </submittedName>
</protein>
<proteinExistence type="predicted"/>
<evidence type="ECO:0000313" key="2">
    <source>
        <dbReference type="RefSeq" id="XP_029649168.1"/>
    </source>
</evidence>
<dbReference type="KEGG" id="osn:115222916"/>
<organism evidence="1 2">
    <name type="scientific">Octopus sinensis</name>
    <name type="common">East Asian common octopus</name>
    <dbReference type="NCBI Taxonomy" id="2607531"/>
    <lineage>
        <taxon>Eukaryota</taxon>
        <taxon>Metazoa</taxon>
        <taxon>Spiralia</taxon>
        <taxon>Lophotrochozoa</taxon>
        <taxon>Mollusca</taxon>
        <taxon>Cephalopoda</taxon>
        <taxon>Coleoidea</taxon>
        <taxon>Octopodiformes</taxon>
        <taxon>Octopoda</taxon>
        <taxon>Incirrata</taxon>
        <taxon>Octopodidae</taxon>
        <taxon>Octopus</taxon>
    </lineage>
</organism>
<dbReference type="Proteomes" id="UP000515154">
    <property type="component" value="Linkage group LG21"/>
</dbReference>
<name>A0A6P7TDG5_9MOLL</name>
<keyword evidence="1" id="KW-1185">Reference proteome</keyword>
<reference evidence="2" key="1">
    <citation type="submission" date="2025-08" db="UniProtKB">
        <authorList>
            <consortium name="RefSeq"/>
        </authorList>
    </citation>
    <scope>IDENTIFICATION</scope>
</reference>
<dbReference type="RefSeq" id="XP_029649168.1">
    <property type="nucleotide sequence ID" value="XM_029793308.2"/>
</dbReference>
<gene>
    <name evidence="2" type="primary">LOC115222916</name>
</gene>
<accession>A0A6P7TDG5</accession>
<evidence type="ECO:0000313" key="1">
    <source>
        <dbReference type="Proteomes" id="UP000515154"/>
    </source>
</evidence>